<evidence type="ECO:0000256" key="9">
    <source>
        <dbReference type="ARBA" id="ARBA00032665"/>
    </source>
</evidence>
<evidence type="ECO:0000313" key="16">
    <source>
        <dbReference type="Proteomes" id="UP000250266"/>
    </source>
</evidence>
<gene>
    <name evidence="15" type="ORF">K432DRAFT_431192</name>
</gene>
<dbReference type="InterPro" id="IPR001412">
    <property type="entry name" value="aa-tRNA-synth_I_CS"/>
</dbReference>
<dbReference type="Pfam" id="PF00133">
    <property type="entry name" value="tRNA-synt_1"/>
    <property type="match status" value="1"/>
</dbReference>
<dbReference type="GO" id="GO:0005739">
    <property type="term" value="C:mitochondrion"/>
    <property type="evidence" value="ECO:0007669"/>
    <property type="project" value="UniProtKB-SubCell"/>
</dbReference>
<accession>A0A8E2ELD4</accession>
<evidence type="ECO:0000256" key="11">
    <source>
        <dbReference type="ARBA" id="ARBA00068280"/>
    </source>
</evidence>
<dbReference type="Proteomes" id="UP000250266">
    <property type="component" value="Unassembled WGS sequence"/>
</dbReference>
<name>A0A8E2ELD4_9PEZI</name>
<feature type="domain" description="Methionyl/Valyl/Leucyl/Isoleucyl-tRNA synthetase anticodon-binding" evidence="14">
    <location>
        <begin position="1301"/>
        <end position="1443"/>
    </location>
</feature>
<sequence>MENMDDSAMQVVPGRSIGFMTLGCSLHEILTTIKAEVKVFPTFQLYYDPDYPISSPIHVVLPENGIRLQFDGPDQRLRLIEVRDFTKATLVYKDVEVFKPSEGPAGMIMGPTGPKFRHIYDKLLGPTYGGEYIPPTSGEANAKGVYNLSYPGIAFNFNVEHSAYSPKKDFISLLSSSATGRATSMAVFNGESWQKARGSLFTSIPSNPRTLSLAGKSKEGGPDEIELAKVHGEGRVELIRRSSPPFWITLSETTPQDLIMELGAPDSIYRKNDHRLSIHKERRASDASDVSAGGLSNDAHDDGLDPDHGSIVGTDNEDDWEDDDDDLATQANDREVAAAEHFYNYYHHGFDILISQPTQISPASPTSSRREVEESEGELSAQPLNHLTATKIIFHGNIPGSYQFNRHRRSRWTLEHVPSELYKDPLNSEMRFADISGRLKEVFKSYYESEEEERLQQRGMALNRGWGDSPGSSCELLGGWEDGSGVKKKYTNTGSVNAGASDGNVGSVELFGFPGMIFEVLKNGAMVPTRVLRAQWTSTLHLPKSAFPARPNPTKTALYLKRCTDDLYSWQQARTDGIADSTPERFVLHDGPPYANGPLHIGHALNKITKDIICRFQVSQGKRVDYTPGWDCHGLPIEIKALQAQKELEVGDGSRKTGRHLSAVKVRDAARRLAEKTVSLQMKGFKEWAVMGDWDNSYKTMDKDFEMRQLDVFKEMVEKGLIYRQYKPVYWSPSSGTALAEAELEYDDNHISTAAFVRFLITPSENLRTDFEDVDWEVLTAVIWTTTPWTLPSNKAIAVHNEMDYTVVANSNLFEGQLLVATSRIEYLESILGQKLDVVVEGIQGSKLAGNLYYKNPLQGPFAKAQPIIHADFVTDISGSGLVHLAPGHGMDDYNVCSQLGISAFAPVDDEGRFTDAALPDQPELFKGLSVLEKGTNAVLDYLKNSDSNCVLAIHILKHKYPIDWRTKLPVIVRATEQWFANVDGIKAIAMQALEHVKFVPEGGKARLESFIQGRSQWCISRQRAWGVPIPALYKTDSGKNEAIMDGQTISHIMKVIEQRGIDAWWTDPEDDPAWVPHHLEGNYIRGKDTMDVWFDSGTSWTLLPKRADEPVADVYLEGTDQHRGWFQSSLLTNVMQKATPDEITKGIAHQSQISKHKIRAPFKTLITHGFTLDQDGRKMSKSVGNVISPDEIISGTLLPPIKVKKKNGKAQSTDGNRIQGPTYDAMGPDALRLWVASSDYTKDVVIGQPVLQSVNLALHKYRVTFKWLLGVLDIQTPGFRNANFSELRSQVMSSKDYLADQIALHRLSQVAREIHSHYARYEFHRGVTTLNKYISHDLSAFYFETLKDRIYAGSVIDRLSAQRVLSVIFDELCRILAPVCPVLVEEIWDWVPKGMKDRSEHPARSLDSQIHILNTTHAAIKIAQERARAEKKIGSGLECSVLISLPPQVDKIVTELLCATREEELSGIFVVSEVKVLDTEEAQSIVKGTRPAWQFEESFNGRIEGQRSGAAKVVVLPPTQHKCPRCWRFVAPEPEVLCHRCEGVIKEDKP</sequence>
<dbReference type="EMBL" id="KV744809">
    <property type="protein sequence ID" value="OCK86079.1"/>
    <property type="molecule type" value="Genomic_DNA"/>
</dbReference>
<organism evidence="15 16">
    <name type="scientific">Lepidopterella palustris CBS 459.81</name>
    <dbReference type="NCBI Taxonomy" id="1314670"/>
    <lineage>
        <taxon>Eukaryota</taxon>
        <taxon>Fungi</taxon>
        <taxon>Dikarya</taxon>
        <taxon>Ascomycota</taxon>
        <taxon>Pezizomycotina</taxon>
        <taxon>Dothideomycetes</taxon>
        <taxon>Pleosporomycetidae</taxon>
        <taxon>Mytilinidiales</taxon>
        <taxon>Argynnaceae</taxon>
        <taxon>Lepidopterella</taxon>
    </lineage>
</organism>
<protein>
    <recommendedName>
        <fullName evidence="11">Isoleucine--tRNA ligase, mitochondrial</fullName>
        <ecNumber evidence="3">6.1.1.5</ecNumber>
    </recommendedName>
    <alternativeName>
        <fullName evidence="9">Isoleucyl-tRNA synthetase</fullName>
    </alternativeName>
</protein>
<evidence type="ECO:0000256" key="10">
    <source>
        <dbReference type="ARBA" id="ARBA00048359"/>
    </source>
</evidence>
<dbReference type="CDD" id="cd07960">
    <property type="entry name" value="Anticodon_Ia_Ile_BEm"/>
    <property type="match status" value="1"/>
</dbReference>
<dbReference type="InterPro" id="IPR009080">
    <property type="entry name" value="tRNAsynth_Ia_anticodon-bd"/>
</dbReference>
<keyword evidence="7" id="KW-0648">Protein biosynthesis</keyword>
<dbReference type="FunFam" id="3.40.50.620:FF:000111">
    <property type="entry name" value="Mitochondrial isoleucyl-tRNA synthetase"/>
    <property type="match status" value="1"/>
</dbReference>
<dbReference type="InterPro" id="IPR033708">
    <property type="entry name" value="Anticodon_Ile_BEm"/>
</dbReference>
<dbReference type="PRINTS" id="PR00984">
    <property type="entry name" value="TRNASYNTHILE"/>
</dbReference>
<feature type="region of interest" description="Disordered" evidence="12">
    <location>
        <begin position="279"/>
        <end position="326"/>
    </location>
</feature>
<evidence type="ECO:0000256" key="6">
    <source>
        <dbReference type="ARBA" id="ARBA00022840"/>
    </source>
</evidence>
<dbReference type="InterPro" id="IPR002300">
    <property type="entry name" value="aa-tRNA-synth_Ia"/>
</dbReference>
<dbReference type="PANTHER" id="PTHR42765:SF1">
    <property type="entry name" value="ISOLEUCINE--TRNA LIGASE, MITOCHONDRIAL"/>
    <property type="match status" value="1"/>
</dbReference>
<dbReference type="OrthoDB" id="10264412at2759"/>
<feature type="compositionally biased region" description="Acidic residues" evidence="12">
    <location>
        <begin position="315"/>
        <end position="326"/>
    </location>
</feature>
<dbReference type="PANTHER" id="PTHR42765">
    <property type="entry name" value="SOLEUCYL-TRNA SYNTHETASE"/>
    <property type="match status" value="1"/>
</dbReference>
<proteinExistence type="inferred from homology"/>
<keyword evidence="5" id="KW-0547">Nucleotide-binding</keyword>
<dbReference type="NCBIfam" id="TIGR00392">
    <property type="entry name" value="ileS"/>
    <property type="match status" value="1"/>
</dbReference>
<evidence type="ECO:0000256" key="1">
    <source>
        <dbReference type="ARBA" id="ARBA00004173"/>
    </source>
</evidence>
<dbReference type="SUPFAM" id="SSF47323">
    <property type="entry name" value="Anticodon-binding domain of a subclass of class I aminoacyl-tRNA synthetases"/>
    <property type="match status" value="1"/>
</dbReference>
<keyword evidence="8 15" id="KW-0030">Aminoacyl-tRNA synthetase</keyword>
<dbReference type="Gene3D" id="3.40.50.620">
    <property type="entry name" value="HUPs"/>
    <property type="match status" value="2"/>
</dbReference>
<dbReference type="Pfam" id="PF03676">
    <property type="entry name" value="PHAF1"/>
    <property type="match status" value="2"/>
</dbReference>
<dbReference type="GO" id="GO:0005524">
    <property type="term" value="F:ATP binding"/>
    <property type="evidence" value="ECO:0007669"/>
    <property type="project" value="UniProtKB-KW"/>
</dbReference>
<dbReference type="Pfam" id="PF08264">
    <property type="entry name" value="Anticodon_1"/>
    <property type="match status" value="1"/>
</dbReference>
<evidence type="ECO:0000256" key="3">
    <source>
        <dbReference type="ARBA" id="ARBA00013165"/>
    </source>
</evidence>
<evidence type="ECO:0000256" key="5">
    <source>
        <dbReference type="ARBA" id="ARBA00022741"/>
    </source>
</evidence>
<dbReference type="PROSITE" id="PS00178">
    <property type="entry name" value="AA_TRNA_LIGASE_I"/>
    <property type="match status" value="1"/>
</dbReference>
<evidence type="ECO:0000256" key="4">
    <source>
        <dbReference type="ARBA" id="ARBA00022598"/>
    </source>
</evidence>
<evidence type="ECO:0000256" key="7">
    <source>
        <dbReference type="ARBA" id="ARBA00022917"/>
    </source>
</evidence>
<dbReference type="InterPro" id="IPR009008">
    <property type="entry name" value="Val/Leu/Ile-tRNA-synth_edit"/>
</dbReference>
<evidence type="ECO:0000256" key="12">
    <source>
        <dbReference type="SAM" id="MobiDB-lite"/>
    </source>
</evidence>
<evidence type="ECO:0000259" key="13">
    <source>
        <dbReference type="Pfam" id="PF00133"/>
    </source>
</evidence>
<comment type="similarity">
    <text evidence="2">Belongs to the class-I aminoacyl-tRNA synthetase family.</text>
</comment>
<comment type="catalytic activity">
    <reaction evidence="10">
        <text>tRNA(Ile) + L-isoleucine + ATP = L-isoleucyl-tRNA(Ile) + AMP + diphosphate</text>
        <dbReference type="Rhea" id="RHEA:11060"/>
        <dbReference type="Rhea" id="RHEA-COMP:9666"/>
        <dbReference type="Rhea" id="RHEA-COMP:9695"/>
        <dbReference type="ChEBI" id="CHEBI:30616"/>
        <dbReference type="ChEBI" id="CHEBI:33019"/>
        <dbReference type="ChEBI" id="CHEBI:58045"/>
        <dbReference type="ChEBI" id="CHEBI:78442"/>
        <dbReference type="ChEBI" id="CHEBI:78528"/>
        <dbReference type="ChEBI" id="CHEBI:456215"/>
        <dbReference type="EC" id="6.1.1.5"/>
    </reaction>
</comment>
<dbReference type="Gene3D" id="3.90.740.10">
    <property type="entry name" value="Valyl/Leucyl/Isoleucyl-tRNA synthetase, editing domain"/>
    <property type="match status" value="1"/>
</dbReference>
<keyword evidence="6" id="KW-0067">ATP-binding</keyword>
<reference evidence="15 16" key="1">
    <citation type="journal article" date="2016" name="Nat. Commun.">
        <title>Ectomycorrhizal ecology is imprinted in the genome of the dominant symbiotic fungus Cenococcum geophilum.</title>
        <authorList>
            <consortium name="DOE Joint Genome Institute"/>
            <person name="Peter M."/>
            <person name="Kohler A."/>
            <person name="Ohm R.A."/>
            <person name="Kuo A."/>
            <person name="Krutzmann J."/>
            <person name="Morin E."/>
            <person name="Arend M."/>
            <person name="Barry K.W."/>
            <person name="Binder M."/>
            <person name="Choi C."/>
            <person name="Clum A."/>
            <person name="Copeland A."/>
            <person name="Grisel N."/>
            <person name="Haridas S."/>
            <person name="Kipfer T."/>
            <person name="LaButti K."/>
            <person name="Lindquist E."/>
            <person name="Lipzen A."/>
            <person name="Maire R."/>
            <person name="Meier B."/>
            <person name="Mihaltcheva S."/>
            <person name="Molinier V."/>
            <person name="Murat C."/>
            <person name="Poggeler S."/>
            <person name="Quandt C.A."/>
            <person name="Sperisen C."/>
            <person name="Tritt A."/>
            <person name="Tisserant E."/>
            <person name="Crous P.W."/>
            <person name="Henrissat B."/>
            <person name="Nehls U."/>
            <person name="Egli S."/>
            <person name="Spatafora J.W."/>
            <person name="Grigoriev I.V."/>
            <person name="Martin F.M."/>
        </authorList>
    </citation>
    <scope>NUCLEOTIDE SEQUENCE [LARGE SCALE GENOMIC DNA]</scope>
    <source>
        <strain evidence="15 16">CBS 459.81</strain>
    </source>
</reference>
<dbReference type="GO" id="GO:0032543">
    <property type="term" value="P:mitochondrial translation"/>
    <property type="evidence" value="ECO:0007669"/>
    <property type="project" value="TreeGrafter"/>
</dbReference>
<dbReference type="Gene3D" id="1.10.730.20">
    <property type="match status" value="1"/>
</dbReference>
<dbReference type="InterPro" id="IPR014729">
    <property type="entry name" value="Rossmann-like_a/b/a_fold"/>
</dbReference>
<dbReference type="GO" id="GO:0002161">
    <property type="term" value="F:aminoacyl-tRNA deacylase activity"/>
    <property type="evidence" value="ECO:0007669"/>
    <property type="project" value="InterPro"/>
</dbReference>
<dbReference type="Gene3D" id="1.10.10.830">
    <property type="entry name" value="Ile-tRNA synthetase CP2 domain-like"/>
    <property type="match status" value="1"/>
</dbReference>
<dbReference type="InterPro" id="IPR050081">
    <property type="entry name" value="Ile-tRNA_ligase"/>
</dbReference>
<keyword evidence="16" id="KW-1185">Reference proteome</keyword>
<evidence type="ECO:0000256" key="8">
    <source>
        <dbReference type="ARBA" id="ARBA00023146"/>
    </source>
</evidence>
<evidence type="ECO:0000259" key="14">
    <source>
        <dbReference type="Pfam" id="PF08264"/>
    </source>
</evidence>
<dbReference type="GO" id="GO:0004822">
    <property type="term" value="F:isoleucine-tRNA ligase activity"/>
    <property type="evidence" value="ECO:0007669"/>
    <property type="project" value="UniProtKB-EC"/>
</dbReference>
<feature type="compositionally biased region" description="Basic and acidic residues" evidence="12">
    <location>
        <begin position="298"/>
        <end position="308"/>
    </location>
</feature>
<dbReference type="EC" id="6.1.1.5" evidence="3"/>
<dbReference type="GO" id="GO:0000049">
    <property type="term" value="F:tRNA binding"/>
    <property type="evidence" value="ECO:0007669"/>
    <property type="project" value="InterPro"/>
</dbReference>
<evidence type="ECO:0000313" key="15">
    <source>
        <dbReference type="EMBL" id="OCK86079.1"/>
    </source>
</evidence>
<comment type="subcellular location">
    <subcellularLocation>
        <location evidence="1">Mitochondrion</location>
    </subcellularLocation>
</comment>
<dbReference type="SUPFAM" id="SSF50677">
    <property type="entry name" value="ValRS/IleRS/LeuRS editing domain"/>
    <property type="match status" value="1"/>
</dbReference>
<evidence type="ECO:0000256" key="2">
    <source>
        <dbReference type="ARBA" id="ARBA00005594"/>
    </source>
</evidence>
<feature type="region of interest" description="Disordered" evidence="12">
    <location>
        <begin position="358"/>
        <end position="380"/>
    </location>
</feature>
<dbReference type="SUPFAM" id="SSF52374">
    <property type="entry name" value="Nucleotidylyl transferase"/>
    <property type="match status" value="1"/>
</dbReference>
<dbReference type="InterPro" id="IPR005373">
    <property type="entry name" value="PHAF1"/>
</dbReference>
<feature type="domain" description="Aminoacyl-tRNA synthetase class Ia" evidence="13">
    <location>
        <begin position="581"/>
        <end position="1246"/>
    </location>
</feature>
<dbReference type="InterPro" id="IPR002301">
    <property type="entry name" value="Ile-tRNA-ligase"/>
</dbReference>
<dbReference type="GO" id="GO:0006428">
    <property type="term" value="P:isoleucyl-tRNA aminoacylation"/>
    <property type="evidence" value="ECO:0007669"/>
    <property type="project" value="InterPro"/>
</dbReference>
<dbReference type="InterPro" id="IPR013155">
    <property type="entry name" value="M/V/L/I-tRNA-synth_anticd-bd"/>
</dbReference>
<keyword evidence="4" id="KW-0436">Ligase</keyword>